<organism evidence="1 2">
    <name type="scientific">Brevundimonas abyssalis TAR-001</name>
    <dbReference type="NCBI Taxonomy" id="1391729"/>
    <lineage>
        <taxon>Bacteria</taxon>
        <taxon>Pseudomonadati</taxon>
        <taxon>Pseudomonadota</taxon>
        <taxon>Alphaproteobacteria</taxon>
        <taxon>Caulobacterales</taxon>
        <taxon>Caulobacteraceae</taxon>
        <taxon>Brevundimonas</taxon>
    </lineage>
</organism>
<dbReference type="AlphaFoldDB" id="A0A8E0N8L6"/>
<comment type="caution">
    <text evidence="1">The sequence shown here is derived from an EMBL/GenBank/DDBJ whole genome shotgun (WGS) entry which is preliminary data.</text>
</comment>
<proteinExistence type="predicted"/>
<dbReference type="EMBL" id="BATC01000010">
    <property type="protein sequence ID" value="GAD58694.1"/>
    <property type="molecule type" value="Genomic_DNA"/>
</dbReference>
<dbReference type="Proteomes" id="UP000016569">
    <property type="component" value="Unassembled WGS sequence"/>
</dbReference>
<evidence type="ECO:0000313" key="1">
    <source>
        <dbReference type="EMBL" id="GAD58694.1"/>
    </source>
</evidence>
<keyword evidence="2" id="KW-1185">Reference proteome</keyword>
<sequence>MLITALVAVAVVYGMTWGRGASTRERVVFGAGWSLFFIASCRPCAP</sequence>
<protein>
    <submittedName>
        <fullName evidence="1">Uncharacterized protein</fullName>
    </submittedName>
</protein>
<gene>
    <name evidence="1" type="ORF">MBEBAB_0944</name>
</gene>
<name>A0A8E0N8L6_9CAUL</name>
<reference evidence="2" key="1">
    <citation type="journal article" date="2013" name="Genome Announc.">
        <title>Draft Genome Sequence of the Dimorphic Prosthecate Bacterium Brevundimonas abyssalis TAR-001T.</title>
        <authorList>
            <person name="Tsubouchi T."/>
            <person name="Nishi S."/>
            <person name="Usui K."/>
            <person name="Shimane Y."/>
            <person name="Takaki Y."/>
            <person name="Maruyama T."/>
            <person name="Hatada Y."/>
        </authorList>
    </citation>
    <scope>NUCLEOTIDE SEQUENCE [LARGE SCALE GENOMIC DNA]</scope>
    <source>
        <strain evidence="2">TAR-001</strain>
    </source>
</reference>
<evidence type="ECO:0000313" key="2">
    <source>
        <dbReference type="Proteomes" id="UP000016569"/>
    </source>
</evidence>
<accession>A0A8E0N8L6</accession>